<dbReference type="VEuPathDB" id="VectorBase:MDOA003132"/>
<dbReference type="OrthoDB" id="7784285at2759"/>
<gene>
    <name evidence="2" type="primary">101900863</name>
    <name evidence="4" type="synonym">LOC131801178</name>
</gene>
<feature type="compositionally biased region" description="Low complexity" evidence="1">
    <location>
        <begin position="84"/>
        <end position="96"/>
    </location>
</feature>
<feature type="region of interest" description="Disordered" evidence="1">
    <location>
        <begin position="141"/>
        <end position="199"/>
    </location>
</feature>
<protein>
    <submittedName>
        <fullName evidence="4">Uncharacterized protein LOC131801178 isoform X1</fullName>
    </submittedName>
</protein>
<sequence length="199" mass="21851">MRAHFDIPASPDTDDGGVLESKDGGNGQIAAHAGGDESHEQLQTRIMEFKSDSSKMAVLGEFIDEVLEKAEEEANKQQDNGDTSNSQQNKNKSQKQTFAIPDFKNGKVVNKARGFVVRLFESICNCANNATAAPVARFKFRSGKRAASTTDAPETNGKMEAKREEKVKKSVSVKEKKNDKIKFEDEANDGEPQEAIELQ</sequence>
<dbReference type="RefSeq" id="XP_058975355.1">
    <property type="nucleotide sequence ID" value="XM_059119372.1"/>
</dbReference>
<dbReference type="RefSeq" id="XP_005187267.2">
    <property type="nucleotide sequence ID" value="XM_005187210.4"/>
</dbReference>
<evidence type="ECO:0000313" key="3">
    <source>
        <dbReference type="Proteomes" id="UP001652621"/>
    </source>
</evidence>
<proteinExistence type="predicted"/>
<evidence type="ECO:0000313" key="2">
    <source>
        <dbReference type="EnsemblMetazoa" id="MDOA003132-PA"/>
    </source>
</evidence>
<dbReference type="VEuPathDB" id="VectorBase:MDOMA2_006350"/>
<name>A0A1I8MBB2_MUSDO</name>
<reference evidence="2" key="1">
    <citation type="submission" date="2020-05" db="UniProtKB">
        <authorList>
            <consortium name="EnsemblMetazoa"/>
        </authorList>
    </citation>
    <scope>IDENTIFICATION</scope>
    <source>
        <strain evidence="2">Aabys</strain>
    </source>
</reference>
<evidence type="ECO:0000256" key="1">
    <source>
        <dbReference type="SAM" id="MobiDB-lite"/>
    </source>
</evidence>
<accession>A0A1I8MBB2</accession>
<evidence type="ECO:0000313" key="4">
    <source>
        <dbReference type="RefSeq" id="XP_058975355.1"/>
    </source>
</evidence>
<dbReference type="KEGG" id="mde:101900863"/>
<reference evidence="4" key="2">
    <citation type="submission" date="2025-05" db="UniProtKB">
        <authorList>
            <consortium name="RefSeq"/>
        </authorList>
    </citation>
    <scope>IDENTIFICATION</scope>
    <source>
        <strain evidence="4">Aabys</strain>
        <tissue evidence="4">Whole body</tissue>
    </source>
</reference>
<dbReference type="Proteomes" id="UP001652621">
    <property type="component" value="Unplaced"/>
</dbReference>
<dbReference type="eggNOG" id="ENOG502SD9I">
    <property type="taxonomic scope" value="Eukaryota"/>
</dbReference>
<feature type="compositionally biased region" description="Basic and acidic residues" evidence="1">
    <location>
        <begin position="157"/>
        <end position="185"/>
    </location>
</feature>
<feature type="compositionally biased region" description="Acidic residues" evidence="1">
    <location>
        <begin position="186"/>
        <end position="199"/>
    </location>
</feature>
<keyword evidence="3" id="KW-1185">Reference proteome</keyword>
<dbReference type="EnsemblMetazoa" id="MDOA003132-RA">
    <property type="protein sequence ID" value="MDOA003132-PA"/>
    <property type="gene ID" value="MDOA003132"/>
</dbReference>
<feature type="region of interest" description="Disordered" evidence="1">
    <location>
        <begin position="1"/>
        <end position="40"/>
    </location>
</feature>
<organism evidence="2">
    <name type="scientific">Musca domestica</name>
    <name type="common">House fly</name>
    <dbReference type="NCBI Taxonomy" id="7370"/>
    <lineage>
        <taxon>Eukaryota</taxon>
        <taxon>Metazoa</taxon>
        <taxon>Ecdysozoa</taxon>
        <taxon>Arthropoda</taxon>
        <taxon>Hexapoda</taxon>
        <taxon>Insecta</taxon>
        <taxon>Pterygota</taxon>
        <taxon>Neoptera</taxon>
        <taxon>Endopterygota</taxon>
        <taxon>Diptera</taxon>
        <taxon>Brachycera</taxon>
        <taxon>Muscomorpha</taxon>
        <taxon>Muscoidea</taxon>
        <taxon>Muscidae</taxon>
        <taxon>Musca</taxon>
    </lineage>
</organism>
<feature type="region of interest" description="Disordered" evidence="1">
    <location>
        <begin position="69"/>
        <end position="100"/>
    </location>
</feature>
<dbReference type="AlphaFoldDB" id="A0A1I8MBB2"/>